<reference evidence="9 10" key="1">
    <citation type="submission" date="2018-08" db="EMBL/GenBank/DDBJ databases">
        <title>Sequencing the genomes of 1000 actinobacteria strains.</title>
        <authorList>
            <person name="Klenk H.-P."/>
        </authorList>
    </citation>
    <scope>NUCLEOTIDE SEQUENCE [LARGE SCALE GENOMIC DNA]</scope>
    <source>
        <strain evidence="9 10">DSM 44099</strain>
    </source>
</reference>
<keyword evidence="5" id="KW-0460">Magnesium</keyword>
<keyword evidence="10" id="KW-1185">Reference proteome</keyword>
<evidence type="ECO:0000259" key="8">
    <source>
        <dbReference type="Pfam" id="PF12804"/>
    </source>
</evidence>
<dbReference type="InterPro" id="IPR013482">
    <property type="entry name" value="Molybde_CF_guanTrfase"/>
</dbReference>
<dbReference type="GO" id="GO:0006777">
    <property type="term" value="P:Mo-molybdopterin cofactor biosynthetic process"/>
    <property type="evidence" value="ECO:0007669"/>
    <property type="project" value="UniProtKB-KW"/>
</dbReference>
<keyword evidence="4" id="KW-0547">Nucleotide-binding</keyword>
<gene>
    <name evidence="9" type="ORF">DFJ67_2262</name>
</gene>
<dbReference type="PANTHER" id="PTHR19136:SF81">
    <property type="entry name" value="MOLYBDENUM COFACTOR GUANYLYLTRANSFERASE"/>
    <property type="match status" value="1"/>
</dbReference>
<dbReference type="SUPFAM" id="SSF53448">
    <property type="entry name" value="Nucleotide-diphospho-sugar transferases"/>
    <property type="match status" value="1"/>
</dbReference>
<evidence type="ECO:0000256" key="4">
    <source>
        <dbReference type="ARBA" id="ARBA00022741"/>
    </source>
</evidence>
<name>A0A3D9ZG87_9ACTN</name>
<organism evidence="9 10">
    <name type="scientific">Asanoa ferruginea</name>
    <dbReference type="NCBI Taxonomy" id="53367"/>
    <lineage>
        <taxon>Bacteria</taxon>
        <taxon>Bacillati</taxon>
        <taxon>Actinomycetota</taxon>
        <taxon>Actinomycetes</taxon>
        <taxon>Micromonosporales</taxon>
        <taxon>Micromonosporaceae</taxon>
        <taxon>Asanoa</taxon>
    </lineage>
</organism>
<evidence type="ECO:0000256" key="3">
    <source>
        <dbReference type="ARBA" id="ARBA00022723"/>
    </source>
</evidence>
<dbReference type="EMBL" id="QUMQ01000001">
    <property type="protein sequence ID" value="REF96285.1"/>
    <property type="molecule type" value="Genomic_DNA"/>
</dbReference>
<evidence type="ECO:0000313" key="10">
    <source>
        <dbReference type="Proteomes" id="UP000256913"/>
    </source>
</evidence>
<evidence type="ECO:0000313" key="9">
    <source>
        <dbReference type="EMBL" id="REF96285.1"/>
    </source>
</evidence>
<dbReference type="GO" id="GO:0046872">
    <property type="term" value="F:metal ion binding"/>
    <property type="evidence" value="ECO:0007669"/>
    <property type="project" value="UniProtKB-KW"/>
</dbReference>
<feature type="domain" description="MobA-like NTP transferase" evidence="8">
    <location>
        <begin position="6"/>
        <end position="150"/>
    </location>
</feature>
<evidence type="ECO:0000256" key="7">
    <source>
        <dbReference type="ARBA" id="ARBA00023150"/>
    </source>
</evidence>
<evidence type="ECO:0000256" key="2">
    <source>
        <dbReference type="ARBA" id="ARBA00022679"/>
    </source>
</evidence>
<sequence>MTGFAAVVLAGGSGRRMGGPDKPSVLVAGRSMRDRVLDALVGADARVVVGGSGDVPEGVGYTREDPPGGGPVAAVAAGLAAIDRNSRDVVVVAGDLPLLTVNAVATLRARLSTADGALFVDHDGRRQLLCGAWRADALRRSIAELARDRAGGLSGASMRALVQPLDVVEVSWDVAGPPPWFDCDTEEDLRRVREWLTAEKAV</sequence>
<dbReference type="OrthoDB" id="4735656at2"/>
<evidence type="ECO:0000256" key="1">
    <source>
        <dbReference type="ARBA" id="ARBA00022490"/>
    </source>
</evidence>
<dbReference type="InterPro" id="IPR029044">
    <property type="entry name" value="Nucleotide-diphossugar_trans"/>
</dbReference>
<evidence type="ECO:0000256" key="6">
    <source>
        <dbReference type="ARBA" id="ARBA00023134"/>
    </source>
</evidence>
<dbReference type="InterPro" id="IPR025877">
    <property type="entry name" value="MobA-like_NTP_Trfase"/>
</dbReference>
<dbReference type="GO" id="GO:0016779">
    <property type="term" value="F:nucleotidyltransferase activity"/>
    <property type="evidence" value="ECO:0007669"/>
    <property type="project" value="UniProtKB-ARBA"/>
</dbReference>
<dbReference type="Proteomes" id="UP000256913">
    <property type="component" value="Unassembled WGS sequence"/>
</dbReference>
<dbReference type="CDD" id="cd02503">
    <property type="entry name" value="MobA"/>
    <property type="match status" value="1"/>
</dbReference>
<dbReference type="GO" id="GO:0005525">
    <property type="term" value="F:GTP binding"/>
    <property type="evidence" value="ECO:0007669"/>
    <property type="project" value="UniProtKB-KW"/>
</dbReference>
<accession>A0A3D9ZG87</accession>
<keyword evidence="6" id="KW-0342">GTP-binding</keyword>
<proteinExistence type="predicted"/>
<comment type="caution">
    <text evidence="9">The sequence shown here is derived from an EMBL/GenBank/DDBJ whole genome shotgun (WGS) entry which is preliminary data.</text>
</comment>
<protein>
    <submittedName>
        <fullName evidence="9">Molybdopterin-guanine dinucleotide biosynthesis protein A</fullName>
    </submittedName>
</protein>
<dbReference type="PANTHER" id="PTHR19136">
    <property type="entry name" value="MOLYBDENUM COFACTOR GUANYLYLTRANSFERASE"/>
    <property type="match status" value="1"/>
</dbReference>
<keyword evidence="3" id="KW-0479">Metal-binding</keyword>
<dbReference type="Pfam" id="PF12804">
    <property type="entry name" value="NTP_transf_3"/>
    <property type="match status" value="1"/>
</dbReference>
<keyword evidence="7" id="KW-0501">Molybdenum cofactor biosynthesis</keyword>
<dbReference type="RefSeq" id="WP_116067840.1">
    <property type="nucleotide sequence ID" value="NZ_BONB01000007.1"/>
</dbReference>
<dbReference type="AlphaFoldDB" id="A0A3D9ZG87"/>
<keyword evidence="1" id="KW-0963">Cytoplasm</keyword>
<evidence type="ECO:0000256" key="5">
    <source>
        <dbReference type="ARBA" id="ARBA00022842"/>
    </source>
</evidence>
<dbReference type="Gene3D" id="3.90.550.10">
    <property type="entry name" value="Spore Coat Polysaccharide Biosynthesis Protein SpsA, Chain A"/>
    <property type="match status" value="1"/>
</dbReference>
<keyword evidence="2" id="KW-0808">Transferase</keyword>